<reference evidence="2" key="1">
    <citation type="submission" date="2015-11" db="EMBL/GenBank/DDBJ databases">
        <authorList>
            <person name="Varghese N."/>
        </authorList>
    </citation>
    <scope>NUCLEOTIDE SEQUENCE [LARGE SCALE GENOMIC DNA]</scope>
    <source>
        <strain evidence="2">DSM 45899</strain>
    </source>
</reference>
<sequence length="77" mass="8194">MVLHLPYVTARLEMAPPPKDDGRHLGPVPIPSAKMTAYYIGLGTLAAVEAIEWPIAVALAAGSYVAQRTRATATAHR</sequence>
<dbReference type="Proteomes" id="UP000198802">
    <property type="component" value="Unassembled WGS sequence"/>
</dbReference>
<dbReference type="EMBL" id="FAOZ01000001">
    <property type="protein sequence ID" value="CUU53518.1"/>
    <property type="molecule type" value="Genomic_DNA"/>
</dbReference>
<evidence type="ECO:0000313" key="1">
    <source>
        <dbReference type="EMBL" id="CUU53518.1"/>
    </source>
</evidence>
<dbReference type="AlphaFoldDB" id="A0A0S4QDZ3"/>
<name>A0A0S4QDZ3_9ACTN</name>
<organism evidence="1 2">
    <name type="scientific">Parafrankia irregularis</name>
    <dbReference type="NCBI Taxonomy" id="795642"/>
    <lineage>
        <taxon>Bacteria</taxon>
        <taxon>Bacillati</taxon>
        <taxon>Actinomycetota</taxon>
        <taxon>Actinomycetes</taxon>
        <taxon>Frankiales</taxon>
        <taxon>Frankiaceae</taxon>
        <taxon>Parafrankia</taxon>
    </lineage>
</organism>
<proteinExistence type="predicted"/>
<keyword evidence="2" id="KW-1185">Reference proteome</keyword>
<accession>A0A0S4QDZ3</accession>
<evidence type="ECO:0000313" key="2">
    <source>
        <dbReference type="Proteomes" id="UP000198802"/>
    </source>
</evidence>
<protein>
    <submittedName>
        <fullName evidence="1">Uncharacterized protein</fullName>
    </submittedName>
</protein>
<gene>
    <name evidence="1" type="ORF">Ga0074812_10116</name>
</gene>